<evidence type="ECO:0000256" key="10">
    <source>
        <dbReference type="ARBA" id="ARBA00023098"/>
    </source>
</evidence>
<dbReference type="CDD" id="cd08939">
    <property type="entry name" value="KDSR-like_SDR_c"/>
    <property type="match status" value="1"/>
</dbReference>
<evidence type="ECO:0000256" key="11">
    <source>
        <dbReference type="ARBA" id="ARBA00026112"/>
    </source>
</evidence>
<keyword evidence="17" id="KW-1185">Reference proteome</keyword>
<dbReference type="PANTHER" id="PTHR43550:SF3">
    <property type="entry name" value="3-KETODIHYDROSPHINGOSINE REDUCTASE"/>
    <property type="match status" value="1"/>
</dbReference>
<dbReference type="InterPro" id="IPR020904">
    <property type="entry name" value="Sc_DH/Rdtase_CS"/>
</dbReference>
<evidence type="ECO:0000256" key="12">
    <source>
        <dbReference type="ARBA" id="ARBA00044737"/>
    </source>
</evidence>
<dbReference type="PRINTS" id="PR00080">
    <property type="entry name" value="SDRFAMILY"/>
</dbReference>
<dbReference type="GO" id="GO:0006666">
    <property type="term" value="P:3-keto-sphinganine metabolic process"/>
    <property type="evidence" value="ECO:0007669"/>
    <property type="project" value="InterPro"/>
</dbReference>
<evidence type="ECO:0000256" key="15">
    <source>
        <dbReference type="SAM" id="Phobius"/>
    </source>
</evidence>
<keyword evidence="10" id="KW-0443">Lipid metabolism</keyword>
<keyword evidence="15" id="KW-0472">Membrane</keyword>
<comment type="pathway">
    <text evidence="2">Lipid metabolism; sphingolipid metabolism.</text>
</comment>
<keyword evidence="5" id="KW-0547">Nucleotide-binding</keyword>
<organism evidence="16 17">
    <name type="scientific">Stichopus japonicus</name>
    <name type="common">Sea cucumber</name>
    <dbReference type="NCBI Taxonomy" id="307972"/>
    <lineage>
        <taxon>Eukaryota</taxon>
        <taxon>Metazoa</taxon>
        <taxon>Echinodermata</taxon>
        <taxon>Eleutherozoa</taxon>
        <taxon>Echinozoa</taxon>
        <taxon>Holothuroidea</taxon>
        <taxon>Aspidochirotacea</taxon>
        <taxon>Aspidochirotida</taxon>
        <taxon>Stichopodidae</taxon>
        <taxon>Apostichopus</taxon>
    </lineage>
</organism>
<dbReference type="PANTHER" id="PTHR43550">
    <property type="entry name" value="3-KETODIHYDROSPHINGOSINE REDUCTASE"/>
    <property type="match status" value="1"/>
</dbReference>
<comment type="subcellular location">
    <subcellularLocation>
        <location evidence="1">Endoplasmic reticulum</location>
    </subcellularLocation>
</comment>
<gene>
    <name evidence="16" type="ORF">BSL78_05010</name>
</gene>
<evidence type="ECO:0000256" key="2">
    <source>
        <dbReference type="ARBA" id="ARBA00004760"/>
    </source>
</evidence>
<dbReference type="AlphaFoldDB" id="A0A2G8LCT8"/>
<evidence type="ECO:0000256" key="4">
    <source>
        <dbReference type="ARBA" id="ARBA00006484"/>
    </source>
</evidence>
<dbReference type="InterPro" id="IPR036291">
    <property type="entry name" value="NAD(P)-bd_dom_sf"/>
</dbReference>
<evidence type="ECO:0000256" key="14">
    <source>
        <dbReference type="RuleBase" id="RU000363"/>
    </source>
</evidence>
<comment type="catalytic activity">
    <reaction evidence="13">
        <text>sphinganine + NADP(+) = 3-oxosphinganine + NADPH + H(+)</text>
        <dbReference type="Rhea" id="RHEA:22640"/>
        <dbReference type="ChEBI" id="CHEBI:15378"/>
        <dbReference type="ChEBI" id="CHEBI:57783"/>
        <dbReference type="ChEBI" id="CHEBI:57817"/>
        <dbReference type="ChEBI" id="CHEBI:58299"/>
        <dbReference type="ChEBI" id="CHEBI:58349"/>
        <dbReference type="EC" id="1.1.1.102"/>
    </reaction>
    <physiologicalReaction direction="right-to-left" evidence="13">
        <dbReference type="Rhea" id="RHEA:22642"/>
    </physiologicalReaction>
</comment>
<sequence>MEASVFLIVAISLFFAIVVLIYILSPLISPSVLKLDRSHVVITGGSSGIGKAVAAEVLKLGASVTILGRDQGRLKQAKHDLEKYIRDQSHQRILCISVDVSKDYSTVEKAISESVTTLGPCDVLVNSAGGSYSGTFEATPVDEFKRLIDVNLLGTVYATKACLPYMMKQNKGRIVLISSQAGQLGLFGYTAYCSSKFALRGFAEALQMEVKPYNVYITINYPPDTDTPLLHSEDETKPMETKLISETSGLFQPEDVAKTITNDLQKGVFLSSVGMDGWILAILTSGAAPITSLMQAVQEFLLMGLFRVVSLFYSSSFDRLIKKCKAEREARKERH</sequence>
<dbReference type="Proteomes" id="UP000230750">
    <property type="component" value="Unassembled WGS sequence"/>
</dbReference>
<protein>
    <recommendedName>
        <fullName evidence="11">3-dehydrosphinganine reductase</fullName>
        <ecNumber evidence="11">1.1.1.102</ecNumber>
    </recommendedName>
</protein>
<evidence type="ECO:0000256" key="7">
    <source>
        <dbReference type="ARBA" id="ARBA00022857"/>
    </source>
</evidence>
<keyword evidence="15" id="KW-1133">Transmembrane helix</keyword>
<reference evidence="16 17" key="1">
    <citation type="journal article" date="2017" name="PLoS Biol.">
        <title>The sea cucumber genome provides insights into morphological evolution and visceral regeneration.</title>
        <authorList>
            <person name="Zhang X."/>
            <person name="Sun L."/>
            <person name="Yuan J."/>
            <person name="Sun Y."/>
            <person name="Gao Y."/>
            <person name="Zhang L."/>
            <person name="Li S."/>
            <person name="Dai H."/>
            <person name="Hamel J.F."/>
            <person name="Liu C."/>
            <person name="Yu Y."/>
            <person name="Liu S."/>
            <person name="Lin W."/>
            <person name="Guo K."/>
            <person name="Jin S."/>
            <person name="Xu P."/>
            <person name="Storey K.B."/>
            <person name="Huan P."/>
            <person name="Zhang T."/>
            <person name="Zhou Y."/>
            <person name="Zhang J."/>
            <person name="Lin C."/>
            <person name="Li X."/>
            <person name="Xing L."/>
            <person name="Huo D."/>
            <person name="Sun M."/>
            <person name="Wang L."/>
            <person name="Mercier A."/>
            <person name="Li F."/>
            <person name="Yang H."/>
            <person name="Xiang J."/>
        </authorList>
    </citation>
    <scope>NUCLEOTIDE SEQUENCE [LARGE SCALE GENOMIC DNA]</scope>
    <source>
        <strain evidence="16">Shaxun</strain>
        <tissue evidence="16">Muscle</tissue>
    </source>
</reference>
<dbReference type="InterPro" id="IPR045022">
    <property type="entry name" value="KDSR-like"/>
</dbReference>
<name>A0A2G8LCT8_STIJA</name>
<evidence type="ECO:0000256" key="3">
    <source>
        <dbReference type="ARBA" id="ARBA00004991"/>
    </source>
</evidence>
<evidence type="ECO:0000256" key="8">
    <source>
        <dbReference type="ARBA" id="ARBA00022919"/>
    </source>
</evidence>
<keyword evidence="9" id="KW-0560">Oxidoreductase</keyword>
<dbReference type="GO" id="GO:0030148">
    <property type="term" value="P:sphingolipid biosynthetic process"/>
    <property type="evidence" value="ECO:0007669"/>
    <property type="project" value="InterPro"/>
</dbReference>
<keyword evidence="15" id="KW-0812">Transmembrane</keyword>
<dbReference type="GO" id="GO:0005789">
    <property type="term" value="C:endoplasmic reticulum membrane"/>
    <property type="evidence" value="ECO:0007669"/>
    <property type="project" value="TreeGrafter"/>
</dbReference>
<proteinExistence type="inferred from homology"/>
<evidence type="ECO:0000256" key="6">
    <source>
        <dbReference type="ARBA" id="ARBA00022824"/>
    </source>
</evidence>
<evidence type="ECO:0000256" key="5">
    <source>
        <dbReference type="ARBA" id="ARBA00022741"/>
    </source>
</evidence>
<keyword evidence="7" id="KW-0521">NADP</keyword>
<evidence type="ECO:0000256" key="13">
    <source>
        <dbReference type="ARBA" id="ARBA00048930"/>
    </source>
</evidence>
<dbReference type="FunFam" id="3.40.50.720:FF:000165">
    <property type="entry name" value="3-ketodihydrosphingosine reductase"/>
    <property type="match status" value="1"/>
</dbReference>
<dbReference type="SUPFAM" id="SSF51735">
    <property type="entry name" value="NAD(P)-binding Rossmann-fold domains"/>
    <property type="match status" value="1"/>
</dbReference>
<evidence type="ECO:0000256" key="1">
    <source>
        <dbReference type="ARBA" id="ARBA00004240"/>
    </source>
</evidence>
<evidence type="ECO:0000313" key="17">
    <source>
        <dbReference type="Proteomes" id="UP000230750"/>
    </source>
</evidence>
<feature type="transmembrane region" description="Helical" evidence="15">
    <location>
        <begin position="268"/>
        <end position="288"/>
    </location>
</feature>
<dbReference type="PRINTS" id="PR00081">
    <property type="entry name" value="GDHRDH"/>
</dbReference>
<dbReference type="EMBL" id="MRZV01000123">
    <property type="protein sequence ID" value="PIK58096.1"/>
    <property type="molecule type" value="Genomic_DNA"/>
</dbReference>
<dbReference type="Gene3D" id="3.40.50.720">
    <property type="entry name" value="NAD(P)-binding Rossmann-like Domain"/>
    <property type="match status" value="1"/>
</dbReference>
<comment type="pathway">
    <text evidence="3">Sphingolipid metabolism.</text>
</comment>
<keyword evidence="8" id="KW-0746">Sphingolipid metabolism</keyword>
<dbReference type="Pfam" id="PF00106">
    <property type="entry name" value="adh_short"/>
    <property type="match status" value="1"/>
</dbReference>
<dbReference type="OrthoDB" id="37659at2759"/>
<comment type="caution">
    <text evidence="16">The sequence shown here is derived from an EMBL/GenBank/DDBJ whole genome shotgun (WGS) entry which is preliminary data.</text>
</comment>
<evidence type="ECO:0000313" key="16">
    <source>
        <dbReference type="EMBL" id="PIK58096.1"/>
    </source>
</evidence>
<comment type="similarity">
    <text evidence="4 14">Belongs to the short-chain dehydrogenases/reductases (SDR) family.</text>
</comment>
<comment type="function">
    <text evidence="12">Catalyzes the reduction of 3'-oxosphinganine (3-ketodihydrosphingosine/KDS) to sphinganine (dihydrosphingosine/DHS), the second step of de novo sphingolipid biosynthesis.</text>
</comment>
<dbReference type="EC" id="1.1.1.102" evidence="11"/>
<dbReference type="PROSITE" id="PS00061">
    <property type="entry name" value="ADH_SHORT"/>
    <property type="match status" value="1"/>
</dbReference>
<accession>A0A2G8LCT8</accession>
<feature type="transmembrane region" description="Helical" evidence="15">
    <location>
        <begin position="6"/>
        <end position="28"/>
    </location>
</feature>
<keyword evidence="6" id="KW-0256">Endoplasmic reticulum</keyword>
<dbReference type="STRING" id="307972.A0A2G8LCT8"/>
<dbReference type="GO" id="GO:0000166">
    <property type="term" value="F:nucleotide binding"/>
    <property type="evidence" value="ECO:0007669"/>
    <property type="project" value="UniProtKB-KW"/>
</dbReference>
<dbReference type="InterPro" id="IPR002347">
    <property type="entry name" value="SDR_fam"/>
</dbReference>
<evidence type="ECO:0000256" key="9">
    <source>
        <dbReference type="ARBA" id="ARBA00023002"/>
    </source>
</evidence>
<dbReference type="GO" id="GO:0047560">
    <property type="term" value="F:3-dehydrosphinganine reductase activity"/>
    <property type="evidence" value="ECO:0007669"/>
    <property type="project" value="UniProtKB-EC"/>
</dbReference>
<feature type="transmembrane region" description="Helical" evidence="15">
    <location>
        <begin position="300"/>
        <end position="321"/>
    </location>
</feature>